<comment type="caution">
    <text evidence="2">The sequence shown here is derived from an EMBL/GenBank/DDBJ whole genome shotgun (WGS) entry which is preliminary data.</text>
</comment>
<organism evidence="2 3">
    <name type="scientific">Dactylosporangium cerinum</name>
    <dbReference type="NCBI Taxonomy" id="1434730"/>
    <lineage>
        <taxon>Bacteria</taxon>
        <taxon>Bacillati</taxon>
        <taxon>Actinomycetota</taxon>
        <taxon>Actinomycetes</taxon>
        <taxon>Micromonosporales</taxon>
        <taxon>Micromonosporaceae</taxon>
        <taxon>Dactylosporangium</taxon>
    </lineage>
</organism>
<reference evidence="3" key="1">
    <citation type="journal article" date="2019" name="Int. J. Syst. Evol. Microbiol.">
        <title>The Global Catalogue of Microorganisms (GCM) 10K type strain sequencing project: providing services to taxonomists for standard genome sequencing and annotation.</title>
        <authorList>
            <consortium name="The Broad Institute Genomics Platform"/>
            <consortium name="The Broad Institute Genome Sequencing Center for Infectious Disease"/>
            <person name="Wu L."/>
            <person name="Ma J."/>
        </authorList>
    </citation>
    <scope>NUCLEOTIDE SEQUENCE [LARGE SCALE GENOMIC DNA]</scope>
    <source>
        <strain evidence="3">CGMCC 4.7152</strain>
    </source>
</reference>
<dbReference type="PROSITE" id="PS50088">
    <property type="entry name" value="ANK_REPEAT"/>
    <property type="match status" value="1"/>
</dbReference>
<protein>
    <recommendedName>
        <fullName evidence="4">Ankyrin repeat domain-containing protein</fullName>
    </recommendedName>
</protein>
<dbReference type="SUPFAM" id="SSF48403">
    <property type="entry name" value="Ankyrin repeat"/>
    <property type="match status" value="1"/>
</dbReference>
<dbReference type="Gene3D" id="1.25.40.20">
    <property type="entry name" value="Ankyrin repeat-containing domain"/>
    <property type="match status" value="1"/>
</dbReference>
<evidence type="ECO:0000313" key="3">
    <source>
        <dbReference type="Proteomes" id="UP001595912"/>
    </source>
</evidence>
<evidence type="ECO:0000256" key="1">
    <source>
        <dbReference type="PROSITE-ProRule" id="PRU00023"/>
    </source>
</evidence>
<dbReference type="RefSeq" id="WP_380116476.1">
    <property type="nucleotide sequence ID" value="NZ_JBHSIU010000019.1"/>
</dbReference>
<sequence length="491" mass="53737">MAGPGRVSGELRGWHLVRRFTVPRWMIEQATRRRLAGDWRGACDAAGVDVALDLAQVRRDHGAAVAAAVEDDLRHLAPDLLRWHLFRAVPATALLPVTVQLAVHGTMALKVQPRHRGTPSQRLKLVFTERSGSAPLGLPHGLDRDRERWDSRHAGALLARCGGYDGHLPFFTATGDRLPEAAWTDRERVIAAQDAGDWVRAWNVAGFDVRALQALVERGHWIERHLRDSRPDLAQVRAALSGVGAERQDRVRVGLSDGSGTGFTAQLSVDADLRVVYPSAPVPQPDLPVVRGDRVVDFDLVRHGLLPLEQLHPLVGDALFPGLAGLFEGPPDPVPDLSPVRVRCQGAWHVLGDGHHTAEEMRRELALRALGGAPLRGCFAARAGWRDPDAWTPKALRLRRRDIVLHAVNGDAPAIAAWLDAGLDPHLRDHLGRTLLHLLAWLPDPEPVMSRLRHAGLDPRAHDRAGRTPLQHAVAEGGTPQAIQALREFGA</sequence>
<name>A0ABV9VU21_9ACTN</name>
<dbReference type="InterPro" id="IPR002110">
    <property type="entry name" value="Ankyrin_rpt"/>
</dbReference>
<dbReference type="InterPro" id="IPR036770">
    <property type="entry name" value="Ankyrin_rpt-contain_sf"/>
</dbReference>
<dbReference type="PROSITE" id="PS50297">
    <property type="entry name" value="ANK_REP_REGION"/>
    <property type="match status" value="1"/>
</dbReference>
<gene>
    <name evidence="2" type="ORF">ACFPIJ_19025</name>
</gene>
<evidence type="ECO:0000313" key="2">
    <source>
        <dbReference type="EMBL" id="MFC4999921.1"/>
    </source>
</evidence>
<proteinExistence type="predicted"/>
<dbReference type="EMBL" id="JBHSIU010000019">
    <property type="protein sequence ID" value="MFC4999921.1"/>
    <property type="molecule type" value="Genomic_DNA"/>
</dbReference>
<evidence type="ECO:0008006" key="4">
    <source>
        <dbReference type="Google" id="ProtNLM"/>
    </source>
</evidence>
<accession>A0ABV9VU21</accession>
<keyword evidence="1" id="KW-0040">ANK repeat</keyword>
<feature type="repeat" description="ANK" evidence="1">
    <location>
        <begin position="465"/>
        <end position="491"/>
    </location>
</feature>
<dbReference type="Proteomes" id="UP001595912">
    <property type="component" value="Unassembled WGS sequence"/>
</dbReference>
<keyword evidence="3" id="KW-1185">Reference proteome</keyword>